<evidence type="ECO:0000256" key="1">
    <source>
        <dbReference type="ARBA" id="ARBA00000843"/>
    </source>
</evidence>
<reference evidence="15 16" key="1">
    <citation type="journal article" date="2016" name="Int. J. Syst. Evol. Microbiol.">
        <title>Descriptions of Anaerotaenia torta gen. nov., sp. nov. and Anaerocolumna cellulosilytica gen. nov., sp. nov. isolated from a methanogenic reactor of cattle waste.</title>
        <authorList>
            <person name="Uek A."/>
            <person name="Ohtaki Y."/>
            <person name="Kaku N."/>
            <person name="Ueki K."/>
        </authorList>
    </citation>
    <scope>NUCLEOTIDE SEQUENCE [LARGE SCALE GENOMIC DNA]</scope>
    <source>
        <strain evidence="15 16">SN021</strain>
    </source>
</reference>
<dbReference type="RefSeq" id="WP_184093510.1">
    <property type="nucleotide sequence ID" value="NZ_AP023367.1"/>
</dbReference>
<dbReference type="PANTHER" id="PTHR42944:SF1">
    <property type="entry name" value="ADENINE DNA GLYCOSYLASE"/>
    <property type="match status" value="1"/>
</dbReference>
<dbReference type="EC" id="3.2.2.31" evidence="4 14"/>
<keyword evidence="16" id="KW-1185">Reference proteome</keyword>
<name>A0A6S6R8C2_9FIRM</name>
<evidence type="ECO:0000256" key="13">
    <source>
        <dbReference type="ARBA" id="ARBA00023295"/>
    </source>
</evidence>
<keyword evidence="6" id="KW-0004">4Fe-4S</keyword>
<dbReference type="Pfam" id="PF00633">
    <property type="entry name" value="HHH"/>
    <property type="match status" value="1"/>
</dbReference>
<keyword evidence="7" id="KW-0479">Metal-binding</keyword>
<dbReference type="GO" id="GO:0006298">
    <property type="term" value="P:mismatch repair"/>
    <property type="evidence" value="ECO:0007669"/>
    <property type="project" value="TreeGrafter"/>
</dbReference>
<dbReference type="AlphaFoldDB" id="A0A6S6R8C2"/>
<evidence type="ECO:0000256" key="9">
    <source>
        <dbReference type="ARBA" id="ARBA00022801"/>
    </source>
</evidence>
<dbReference type="SMART" id="SM00478">
    <property type="entry name" value="ENDO3c"/>
    <property type="match status" value="1"/>
</dbReference>
<dbReference type="GO" id="GO:0000701">
    <property type="term" value="F:purine-specific mismatch base pair DNA N-glycosylase activity"/>
    <property type="evidence" value="ECO:0007669"/>
    <property type="project" value="UniProtKB-EC"/>
</dbReference>
<evidence type="ECO:0000313" key="16">
    <source>
        <dbReference type="Proteomes" id="UP000515561"/>
    </source>
</evidence>
<comment type="catalytic activity">
    <reaction evidence="1 14">
        <text>Hydrolyzes free adenine bases from 7,8-dihydro-8-oxoguanine:adenine mismatched double-stranded DNA, leaving an apurinic site.</text>
        <dbReference type="EC" id="3.2.2.31"/>
    </reaction>
</comment>
<dbReference type="GO" id="GO:0032357">
    <property type="term" value="F:oxidized purine DNA binding"/>
    <property type="evidence" value="ECO:0007669"/>
    <property type="project" value="TreeGrafter"/>
</dbReference>
<dbReference type="GO" id="GO:0035485">
    <property type="term" value="F:adenine/guanine mispair binding"/>
    <property type="evidence" value="ECO:0007669"/>
    <property type="project" value="TreeGrafter"/>
</dbReference>
<evidence type="ECO:0000256" key="4">
    <source>
        <dbReference type="ARBA" id="ARBA00012045"/>
    </source>
</evidence>
<proteinExistence type="inferred from homology"/>
<dbReference type="CDD" id="cd00056">
    <property type="entry name" value="ENDO3c"/>
    <property type="match status" value="1"/>
</dbReference>
<evidence type="ECO:0000256" key="3">
    <source>
        <dbReference type="ARBA" id="ARBA00008343"/>
    </source>
</evidence>
<dbReference type="KEGG" id="acel:acsn021_32990"/>
<dbReference type="PROSITE" id="PS01155">
    <property type="entry name" value="ENDONUCLEASE_III_2"/>
    <property type="match status" value="1"/>
</dbReference>
<dbReference type="InterPro" id="IPR011257">
    <property type="entry name" value="DNA_glycosylase"/>
</dbReference>
<dbReference type="GO" id="GO:0034039">
    <property type="term" value="F:8-oxo-7,8-dihydroguanine DNA N-glycosylase activity"/>
    <property type="evidence" value="ECO:0007669"/>
    <property type="project" value="TreeGrafter"/>
</dbReference>
<dbReference type="Gene3D" id="1.10.1670.10">
    <property type="entry name" value="Helix-hairpin-Helix base-excision DNA repair enzymes (C-terminal)"/>
    <property type="match status" value="1"/>
</dbReference>
<dbReference type="Proteomes" id="UP000515561">
    <property type="component" value="Chromosome"/>
</dbReference>
<dbReference type="CDD" id="cd03431">
    <property type="entry name" value="NUDIX_DNA_Glycosylase_C-MutY"/>
    <property type="match status" value="1"/>
</dbReference>
<gene>
    <name evidence="15" type="primary">mutY</name>
    <name evidence="15" type="ORF">acsn021_32990</name>
</gene>
<evidence type="ECO:0000256" key="2">
    <source>
        <dbReference type="ARBA" id="ARBA00002933"/>
    </source>
</evidence>
<dbReference type="Pfam" id="PF00730">
    <property type="entry name" value="HhH-GPD"/>
    <property type="match status" value="1"/>
</dbReference>
<dbReference type="GO" id="GO:0046872">
    <property type="term" value="F:metal ion binding"/>
    <property type="evidence" value="ECO:0007669"/>
    <property type="project" value="UniProtKB-UniRule"/>
</dbReference>
<keyword evidence="13 14" id="KW-0326">Glycosidase</keyword>
<dbReference type="PANTHER" id="PTHR42944">
    <property type="entry name" value="ADENINE DNA GLYCOSYLASE"/>
    <property type="match status" value="1"/>
</dbReference>
<comment type="similarity">
    <text evidence="3 14">Belongs to the Nth/MutY family.</text>
</comment>
<dbReference type="Gene3D" id="3.90.79.10">
    <property type="entry name" value="Nucleoside Triphosphate Pyrophosphohydrolase"/>
    <property type="match status" value="1"/>
</dbReference>
<evidence type="ECO:0000256" key="8">
    <source>
        <dbReference type="ARBA" id="ARBA00022763"/>
    </source>
</evidence>
<comment type="function">
    <text evidence="2">Adenine glycosylase active on G-A mispairs. MutY also corrects error-prone DNA synthesis past GO lesions which are due to the oxidatively damaged form of guanine: 7,8-dihydro-8-oxoguanine (8-oxo-dGTP).</text>
</comment>
<evidence type="ECO:0000256" key="7">
    <source>
        <dbReference type="ARBA" id="ARBA00022723"/>
    </source>
</evidence>
<keyword evidence="11" id="KW-0411">Iron-sulfur</keyword>
<evidence type="ECO:0000256" key="11">
    <source>
        <dbReference type="ARBA" id="ARBA00023014"/>
    </source>
</evidence>
<dbReference type="InterPro" id="IPR023170">
    <property type="entry name" value="HhH_base_excis_C"/>
</dbReference>
<protein>
    <recommendedName>
        <fullName evidence="5 14">Adenine DNA glycosylase</fullName>
        <ecNumber evidence="4 14">3.2.2.31</ecNumber>
    </recommendedName>
</protein>
<keyword evidence="12" id="KW-0234">DNA repair</keyword>
<organism evidence="15 16">
    <name type="scientific">Anaerocolumna cellulosilytica</name>
    <dbReference type="NCBI Taxonomy" id="433286"/>
    <lineage>
        <taxon>Bacteria</taxon>
        <taxon>Bacillati</taxon>
        <taxon>Bacillota</taxon>
        <taxon>Clostridia</taxon>
        <taxon>Lachnospirales</taxon>
        <taxon>Lachnospiraceae</taxon>
        <taxon>Anaerocolumna</taxon>
    </lineage>
</organism>
<accession>A0A6S6R8C2</accession>
<evidence type="ECO:0000256" key="6">
    <source>
        <dbReference type="ARBA" id="ARBA00022485"/>
    </source>
</evidence>
<dbReference type="SUPFAM" id="SSF55811">
    <property type="entry name" value="Nudix"/>
    <property type="match status" value="1"/>
</dbReference>
<keyword evidence="8 14" id="KW-0227">DNA damage</keyword>
<dbReference type="InterPro" id="IPR005760">
    <property type="entry name" value="A/G_AdeGlyc_MutY"/>
</dbReference>
<keyword evidence="10 14" id="KW-0408">Iron</keyword>
<dbReference type="NCBIfam" id="TIGR01084">
    <property type="entry name" value="mutY"/>
    <property type="match status" value="1"/>
</dbReference>
<dbReference type="Gene3D" id="1.10.340.30">
    <property type="entry name" value="Hypothetical protein, domain 2"/>
    <property type="match status" value="1"/>
</dbReference>
<evidence type="ECO:0000313" key="15">
    <source>
        <dbReference type="EMBL" id="BCJ95730.1"/>
    </source>
</evidence>
<dbReference type="InterPro" id="IPR004036">
    <property type="entry name" value="Endonuclease-III-like_CS2"/>
</dbReference>
<dbReference type="EMBL" id="AP023367">
    <property type="protein sequence ID" value="BCJ95730.1"/>
    <property type="molecule type" value="Genomic_DNA"/>
</dbReference>
<comment type="cofactor">
    <cofactor evidence="14">
        <name>[4Fe-4S] cluster</name>
        <dbReference type="ChEBI" id="CHEBI:49883"/>
    </cofactor>
    <text evidence="14">Binds 1 [4Fe-4S] cluster.</text>
</comment>
<keyword evidence="9" id="KW-0378">Hydrolase</keyword>
<dbReference type="InterPro" id="IPR000445">
    <property type="entry name" value="HhH_motif"/>
</dbReference>
<dbReference type="GO" id="GO:0051539">
    <property type="term" value="F:4 iron, 4 sulfur cluster binding"/>
    <property type="evidence" value="ECO:0007669"/>
    <property type="project" value="UniProtKB-UniRule"/>
</dbReference>
<sequence>MTYNYSDTIEYLLDWYDLNARILPWRSNPKPYFVWISEIMLQQTRVEAVKAYFERFIKDLPDIKALAEVPEEKLLKLWEGLGYYNRARNLQKAAKHLLEDYDGVMPADYQALLKLPGIGTYTAGAIASIAFQIPEPAVDGNVLRVMKRLANSFDDITSSKVKSTLEQDLREIMPLERPGDFNQAIMELGATVCIPGGKPLCQKCPVVHLCQGYKNKNEMKIPVKPEKKPRKLEEKTLLVFKKAGKYALQKRPSKGLLAGLWELPYVEGRCLIEVVEEYLIKAGVRFESIEPLGAGKHIFSHIEWHMMGYLIVLPDDEIVNETSTNHDIWLESLVWADRKEIEEVYTLPSAFDTYKKYML</sequence>
<evidence type="ECO:0000256" key="5">
    <source>
        <dbReference type="ARBA" id="ARBA00022023"/>
    </source>
</evidence>
<dbReference type="InterPro" id="IPR003265">
    <property type="entry name" value="HhH-GPD_domain"/>
</dbReference>
<dbReference type="GO" id="GO:0006284">
    <property type="term" value="P:base-excision repair"/>
    <property type="evidence" value="ECO:0007669"/>
    <property type="project" value="UniProtKB-UniRule"/>
</dbReference>
<dbReference type="Pfam" id="PF14815">
    <property type="entry name" value="NUDIX_4"/>
    <property type="match status" value="1"/>
</dbReference>
<evidence type="ECO:0000256" key="10">
    <source>
        <dbReference type="ARBA" id="ARBA00023004"/>
    </source>
</evidence>
<dbReference type="FunFam" id="1.10.340.30:FF:000002">
    <property type="entry name" value="Adenine DNA glycosylase"/>
    <property type="match status" value="1"/>
</dbReference>
<dbReference type="InterPro" id="IPR015797">
    <property type="entry name" value="NUDIX_hydrolase-like_dom_sf"/>
</dbReference>
<dbReference type="InterPro" id="IPR029119">
    <property type="entry name" value="MutY_C"/>
</dbReference>
<evidence type="ECO:0000256" key="12">
    <source>
        <dbReference type="ARBA" id="ARBA00023204"/>
    </source>
</evidence>
<dbReference type="SUPFAM" id="SSF48150">
    <property type="entry name" value="DNA-glycosylase"/>
    <property type="match status" value="1"/>
</dbReference>
<dbReference type="InterPro" id="IPR044298">
    <property type="entry name" value="MIG/MutY"/>
</dbReference>
<evidence type="ECO:0000256" key="14">
    <source>
        <dbReference type="RuleBase" id="RU365096"/>
    </source>
</evidence>